<dbReference type="AlphaFoldDB" id="A0AAV5CKZ3"/>
<feature type="compositionally biased region" description="Polar residues" evidence="1">
    <location>
        <begin position="20"/>
        <end position="29"/>
    </location>
</feature>
<protein>
    <submittedName>
        <fullName evidence="2">Uncharacterized protein</fullName>
    </submittedName>
</protein>
<keyword evidence="3" id="KW-1185">Reference proteome</keyword>
<dbReference type="EMBL" id="BQKI01000007">
    <property type="protein sequence ID" value="GJM98702.1"/>
    <property type="molecule type" value="Genomic_DNA"/>
</dbReference>
<proteinExistence type="predicted"/>
<feature type="compositionally biased region" description="Basic and acidic residues" evidence="1">
    <location>
        <begin position="134"/>
        <end position="143"/>
    </location>
</feature>
<feature type="region of interest" description="Disordered" evidence="1">
    <location>
        <begin position="129"/>
        <end position="150"/>
    </location>
</feature>
<name>A0AAV5CKZ3_ELECO</name>
<evidence type="ECO:0000256" key="1">
    <source>
        <dbReference type="SAM" id="MobiDB-lite"/>
    </source>
</evidence>
<comment type="caution">
    <text evidence="2">The sequence shown here is derived from an EMBL/GenBank/DDBJ whole genome shotgun (WGS) entry which is preliminary data.</text>
</comment>
<reference evidence="2" key="2">
    <citation type="submission" date="2021-12" db="EMBL/GenBank/DDBJ databases">
        <title>Resequencing data analysis of finger millet.</title>
        <authorList>
            <person name="Hatakeyama M."/>
            <person name="Aluri S."/>
            <person name="Balachadran M.T."/>
            <person name="Sivarajan S.R."/>
            <person name="Poveda L."/>
            <person name="Shimizu-Inatsugi R."/>
            <person name="Schlapbach R."/>
            <person name="Sreeman S.M."/>
            <person name="Shimizu K.K."/>
        </authorList>
    </citation>
    <scope>NUCLEOTIDE SEQUENCE</scope>
</reference>
<sequence length="150" mass="16664">MDRSDAAAPEAAEETVVTRWGSTASCSARSRQDQRMLVDGDTAEAERPCPLDEFRRRAPPPSPASAMSPRRTSSAGSAGYAAIARLEGEFRHGLSARALDREAEMVLPRRGRRRRRRLLIGGVYSRAAQQLRLPAERRRDDGPLPRGRRQ</sequence>
<evidence type="ECO:0000313" key="3">
    <source>
        <dbReference type="Proteomes" id="UP001054889"/>
    </source>
</evidence>
<accession>A0AAV5CKZ3</accession>
<feature type="region of interest" description="Disordered" evidence="1">
    <location>
        <begin position="1"/>
        <end position="75"/>
    </location>
</feature>
<gene>
    <name evidence="2" type="primary">ga15733</name>
    <name evidence="2" type="ORF">PR202_ga15733</name>
</gene>
<feature type="compositionally biased region" description="Basic and acidic residues" evidence="1">
    <location>
        <begin position="30"/>
        <end position="56"/>
    </location>
</feature>
<organism evidence="2 3">
    <name type="scientific">Eleusine coracana subsp. coracana</name>
    <dbReference type="NCBI Taxonomy" id="191504"/>
    <lineage>
        <taxon>Eukaryota</taxon>
        <taxon>Viridiplantae</taxon>
        <taxon>Streptophyta</taxon>
        <taxon>Embryophyta</taxon>
        <taxon>Tracheophyta</taxon>
        <taxon>Spermatophyta</taxon>
        <taxon>Magnoliopsida</taxon>
        <taxon>Liliopsida</taxon>
        <taxon>Poales</taxon>
        <taxon>Poaceae</taxon>
        <taxon>PACMAD clade</taxon>
        <taxon>Chloridoideae</taxon>
        <taxon>Cynodonteae</taxon>
        <taxon>Eleusininae</taxon>
        <taxon>Eleusine</taxon>
    </lineage>
</organism>
<evidence type="ECO:0000313" key="2">
    <source>
        <dbReference type="EMBL" id="GJM98702.1"/>
    </source>
</evidence>
<dbReference type="Proteomes" id="UP001054889">
    <property type="component" value="Unassembled WGS sequence"/>
</dbReference>
<reference evidence="2" key="1">
    <citation type="journal article" date="2018" name="DNA Res.">
        <title>Multiple hybrid de novo genome assembly of finger millet, an orphan allotetraploid crop.</title>
        <authorList>
            <person name="Hatakeyama M."/>
            <person name="Aluri S."/>
            <person name="Balachadran M.T."/>
            <person name="Sivarajan S.R."/>
            <person name="Patrignani A."/>
            <person name="Gruter S."/>
            <person name="Poveda L."/>
            <person name="Shimizu-Inatsugi R."/>
            <person name="Baeten J."/>
            <person name="Francoijs K.J."/>
            <person name="Nataraja K.N."/>
            <person name="Reddy Y.A.N."/>
            <person name="Phadnis S."/>
            <person name="Ravikumar R.L."/>
            <person name="Schlapbach R."/>
            <person name="Sreeman S.M."/>
            <person name="Shimizu K.K."/>
        </authorList>
    </citation>
    <scope>NUCLEOTIDE SEQUENCE</scope>
</reference>
<feature type="compositionally biased region" description="Low complexity" evidence="1">
    <location>
        <begin position="64"/>
        <end position="75"/>
    </location>
</feature>
<feature type="compositionally biased region" description="Low complexity" evidence="1">
    <location>
        <begin position="1"/>
        <end position="10"/>
    </location>
</feature>